<dbReference type="RefSeq" id="WP_089771378.1">
    <property type="nucleotide sequence ID" value="NZ_FNTX01000001.1"/>
</dbReference>
<keyword evidence="5 9" id="KW-0413">Isomerase</keyword>
<dbReference type="OrthoDB" id="9803322at2"/>
<dbReference type="GO" id="GO:0008966">
    <property type="term" value="F:phosphoglucosamine mutase activity"/>
    <property type="evidence" value="ECO:0007669"/>
    <property type="project" value="UniProtKB-UniRule"/>
</dbReference>
<dbReference type="InterPro" id="IPR006352">
    <property type="entry name" value="GlmM_bact"/>
</dbReference>
<feature type="binding site" evidence="9">
    <location>
        <position position="244"/>
    </location>
    <ligand>
        <name>Mg(2+)</name>
        <dbReference type="ChEBI" id="CHEBI:18420"/>
    </ligand>
</feature>
<dbReference type="GO" id="GO:0005829">
    <property type="term" value="C:cytosol"/>
    <property type="evidence" value="ECO:0007669"/>
    <property type="project" value="TreeGrafter"/>
</dbReference>
<feature type="domain" description="Alpha-D-phosphohexomutase alpha/beta/alpha" evidence="11">
    <location>
        <begin position="3"/>
        <end position="138"/>
    </location>
</feature>
<gene>
    <name evidence="9" type="primary">glmM</name>
    <name evidence="14" type="ORF">SAMN04488554_0301</name>
</gene>
<evidence type="ECO:0000313" key="15">
    <source>
        <dbReference type="Proteomes" id="UP000199220"/>
    </source>
</evidence>
<dbReference type="Pfam" id="PF02880">
    <property type="entry name" value="PGM_PMM_III"/>
    <property type="match status" value="1"/>
</dbReference>
<dbReference type="SUPFAM" id="SSF55957">
    <property type="entry name" value="Phosphoglucomutase, C-terminal domain"/>
    <property type="match status" value="1"/>
</dbReference>
<evidence type="ECO:0000259" key="10">
    <source>
        <dbReference type="Pfam" id="PF00408"/>
    </source>
</evidence>
<evidence type="ECO:0000259" key="13">
    <source>
        <dbReference type="Pfam" id="PF02880"/>
    </source>
</evidence>
<dbReference type="GO" id="GO:0004615">
    <property type="term" value="F:phosphomannomutase activity"/>
    <property type="evidence" value="ECO:0007669"/>
    <property type="project" value="TreeGrafter"/>
</dbReference>
<dbReference type="InterPro" id="IPR005845">
    <property type="entry name" value="A-D-PHexomutase_a/b/a-II"/>
</dbReference>
<comment type="cofactor">
    <cofactor evidence="9">
        <name>Mg(2+)</name>
        <dbReference type="ChEBI" id="CHEBI:18420"/>
    </cofactor>
    <text evidence="9">Binds 1 Mg(2+) ion per subunit.</text>
</comment>
<dbReference type="EC" id="5.4.2.10" evidence="7 9"/>
<evidence type="ECO:0000256" key="7">
    <source>
        <dbReference type="ARBA" id="ARBA00066330"/>
    </source>
</evidence>
<keyword evidence="4 9" id="KW-0460">Magnesium</keyword>
<dbReference type="Pfam" id="PF00408">
    <property type="entry name" value="PGM_PMM_IV"/>
    <property type="match status" value="1"/>
</dbReference>
<dbReference type="FunFam" id="3.30.310.50:FF:000001">
    <property type="entry name" value="Phosphoglucosamine mutase"/>
    <property type="match status" value="1"/>
</dbReference>
<feature type="domain" description="Alpha-D-phosphohexomutase alpha/beta/alpha" evidence="13">
    <location>
        <begin position="259"/>
        <end position="369"/>
    </location>
</feature>
<dbReference type="Gene3D" id="3.30.310.50">
    <property type="entry name" value="Alpha-D-phosphohexomutase, C-terminal domain"/>
    <property type="match status" value="1"/>
</dbReference>
<dbReference type="Proteomes" id="UP000199220">
    <property type="component" value="Unassembled WGS sequence"/>
</dbReference>
<dbReference type="FunFam" id="3.40.120.10:FF:000001">
    <property type="entry name" value="Phosphoglucosamine mutase"/>
    <property type="match status" value="1"/>
</dbReference>
<comment type="catalytic activity">
    <reaction evidence="6 9">
        <text>alpha-D-glucosamine 1-phosphate = D-glucosamine 6-phosphate</text>
        <dbReference type="Rhea" id="RHEA:23424"/>
        <dbReference type="ChEBI" id="CHEBI:58516"/>
        <dbReference type="ChEBI" id="CHEBI:58725"/>
        <dbReference type="EC" id="5.4.2.10"/>
    </reaction>
</comment>
<evidence type="ECO:0000256" key="4">
    <source>
        <dbReference type="ARBA" id="ARBA00022842"/>
    </source>
</evidence>
<dbReference type="STRING" id="648782.SAMN04488554_0301"/>
<feature type="binding site" description="via phosphate group" evidence="9">
    <location>
        <position position="104"/>
    </location>
    <ligand>
        <name>Mg(2+)</name>
        <dbReference type="ChEBI" id="CHEBI:18420"/>
    </ligand>
</feature>
<protein>
    <recommendedName>
        <fullName evidence="8 9">Phosphoglucosamine mutase</fullName>
        <ecNumber evidence="7 9">5.4.2.10</ecNumber>
    </recommendedName>
</protein>
<dbReference type="EMBL" id="FNTX01000001">
    <property type="protein sequence ID" value="SED62991.1"/>
    <property type="molecule type" value="Genomic_DNA"/>
</dbReference>
<dbReference type="InterPro" id="IPR036900">
    <property type="entry name" value="A-D-PHexomutase_C_sf"/>
</dbReference>
<reference evidence="15" key="1">
    <citation type="submission" date="2016-10" db="EMBL/GenBank/DDBJ databases">
        <authorList>
            <person name="Varghese N."/>
            <person name="Submissions S."/>
        </authorList>
    </citation>
    <scope>NUCLEOTIDE SEQUENCE [LARGE SCALE GENOMIC DNA]</scope>
    <source>
        <strain evidence="15">DSM 21368</strain>
    </source>
</reference>
<comment type="PTM">
    <text evidence="9">Activated by phosphorylation.</text>
</comment>
<dbReference type="InterPro" id="IPR016055">
    <property type="entry name" value="A-D-PHexomutase_a/b/a-I/II/III"/>
</dbReference>
<dbReference type="GO" id="GO:0009252">
    <property type="term" value="P:peptidoglycan biosynthetic process"/>
    <property type="evidence" value="ECO:0007669"/>
    <property type="project" value="TreeGrafter"/>
</dbReference>
<dbReference type="NCBIfam" id="TIGR01455">
    <property type="entry name" value="glmM"/>
    <property type="match status" value="1"/>
</dbReference>
<proteinExistence type="inferred from homology"/>
<dbReference type="CDD" id="cd05802">
    <property type="entry name" value="GlmM"/>
    <property type="match status" value="1"/>
</dbReference>
<feature type="active site" description="Phosphoserine intermediate" evidence="9">
    <location>
        <position position="104"/>
    </location>
</feature>
<dbReference type="GO" id="GO:0006048">
    <property type="term" value="P:UDP-N-acetylglucosamine biosynthetic process"/>
    <property type="evidence" value="ECO:0007669"/>
    <property type="project" value="TreeGrafter"/>
</dbReference>
<feature type="domain" description="Alpha-D-phosphohexomutase alpha/beta/alpha" evidence="12">
    <location>
        <begin position="159"/>
        <end position="255"/>
    </location>
</feature>
<evidence type="ECO:0000256" key="2">
    <source>
        <dbReference type="ARBA" id="ARBA00022553"/>
    </source>
</evidence>
<dbReference type="PANTHER" id="PTHR42946">
    <property type="entry name" value="PHOSPHOHEXOSE MUTASE"/>
    <property type="match status" value="1"/>
</dbReference>
<dbReference type="InterPro" id="IPR005844">
    <property type="entry name" value="A-D-PHexomutase_a/b/a-I"/>
</dbReference>
<dbReference type="FunFam" id="3.40.120.10:FF:000002">
    <property type="entry name" value="Phosphoglucosamine mutase"/>
    <property type="match status" value="1"/>
</dbReference>
<organism evidence="14 15">
    <name type="scientific">Ruania alba</name>
    <dbReference type="NCBI Taxonomy" id="648782"/>
    <lineage>
        <taxon>Bacteria</taxon>
        <taxon>Bacillati</taxon>
        <taxon>Actinomycetota</taxon>
        <taxon>Actinomycetes</taxon>
        <taxon>Micrococcales</taxon>
        <taxon>Ruaniaceae</taxon>
        <taxon>Ruania</taxon>
    </lineage>
</organism>
<evidence type="ECO:0000256" key="5">
    <source>
        <dbReference type="ARBA" id="ARBA00023235"/>
    </source>
</evidence>
<evidence type="ECO:0000256" key="9">
    <source>
        <dbReference type="HAMAP-Rule" id="MF_01554"/>
    </source>
</evidence>
<feature type="modified residue" description="Phosphoserine" evidence="9">
    <location>
        <position position="104"/>
    </location>
</feature>
<keyword evidence="3 9" id="KW-0479">Metal-binding</keyword>
<dbReference type="Pfam" id="PF02879">
    <property type="entry name" value="PGM_PMM_II"/>
    <property type="match status" value="1"/>
</dbReference>
<dbReference type="InterPro" id="IPR005841">
    <property type="entry name" value="Alpha-D-phosphohexomutase_SF"/>
</dbReference>
<name>A0A1H5C929_9MICO</name>
<feature type="domain" description="Alpha-D-phosphohexomutase C-terminal" evidence="10">
    <location>
        <begin position="375"/>
        <end position="440"/>
    </location>
</feature>
<evidence type="ECO:0000313" key="14">
    <source>
        <dbReference type="EMBL" id="SED62991.1"/>
    </source>
</evidence>
<keyword evidence="2 9" id="KW-0597">Phosphoprotein</keyword>
<comment type="similarity">
    <text evidence="1 9">Belongs to the phosphohexose mutase family.</text>
</comment>
<evidence type="ECO:0000256" key="3">
    <source>
        <dbReference type="ARBA" id="ARBA00022723"/>
    </source>
</evidence>
<evidence type="ECO:0000256" key="8">
    <source>
        <dbReference type="ARBA" id="ARBA00068193"/>
    </source>
</evidence>
<evidence type="ECO:0000256" key="6">
    <source>
        <dbReference type="ARBA" id="ARBA00050364"/>
    </source>
</evidence>
<dbReference type="PANTHER" id="PTHR42946:SF1">
    <property type="entry name" value="PHOSPHOGLUCOMUTASE (ALPHA-D-GLUCOSE-1,6-BISPHOSPHATE-DEPENDENT)"/>
    <property type="match status" value="1"/>
</dbReference>
<feature type="binding site" evidence="9">
    <location>
        <position position="246"/>
    </location>
    <ligand>
        <name>Mg(2+)</name>
        <dbReference type="ChEBI" id="CHEBI:18420"/>
    </ligand>
</feature>
<dbReference type="HAMAP" id="MF_01554_B">
    <property type="entry name" value="GlmM_B"/>
    <property type="match status" value="1"/>
</dbReference>
<evidence type="ECO:0000256" key="1">
    <source>
        <dbReference type="ARBA" id="ARBA00010231"/>
    </source>
</evidence>
<dbReference type="AlphaFoldDB" id="A0A1H5C929"/>
<accession>A0A1H5C929</accession>
<keyword evidence="15" id="KW-1185">Reference proteome</keyword>
<comment type="function">
    <text evidence="9">Catalyzes the conversion of glucosamine-6-phosphate to glucosamine-1-phosphate.</text>
</comment>
<evidence type="ECO:0000259" key="11">
    <source>
        <dbReference type="Pfam" id="PF02878"/>
    </source>
</evidence>
<dbReference type="InterPro" id="IPR005843">
    <property type="entry name" value="A-D-PHexomutase_C"/>
</dbReference>
<dbReference type="GO" id="GO:0005975">
    <property type="term" value="P:carbohydrate metabolic process"/>
    <property type="evidence" value="ECO:0007669"/>
    <property type="project" value="InterPro"/>
</dbReference>
<dbReference type="InterPro" id="IPR005846">
    <property type="entry name" value="A-D-PHexomutase_a/b/a-III"/>
</dbReference>
<evidence type="ECO:0000259" key="12">
    <source>
        <dbReference type="Pfam" id="PF02879"/>
    </source>
</evidence>
<dbReference type="Gene3D" id="3.40.120.10">
    <property type="entry name" value="Alpha-D-Glucose-1,6-Bisphosphate, subunit A, domain 3"/>
    <property type="match status" value="3"/>
</dbReference>
<dbReference type="InterPro" id="IPR050060">
    <property type="entry name" value="Phosphoglucosamine_mutase"/>
</dbReference>
<dbReference type="SUPFAM" id="SSF53738">
    <property type="entry name" value="Phosphoglucomutase, first 3 domains"/>
    <property type="match status" value="3"/>
</dbReference>
<dbReference type="PRINTS" id="PR00509">
    <property type="entry name" value="PGMPMM"/>
</dbReference>
<feature type="binding site" evidence="9">
    <location>
        <position position="242"/>
    </location>
    <ligand>
        <name>Mg(2+)</name>
        <dbReference type="ChEBI" id="CHEBI:18420"/>
    </ligand>
</feature>
<dbReference type="GO" id="GO:0000287">
    <property type="term" value="F:magnesium ion binding"/>
    <property type="evidence" value="ECO:0007669"/>
    <property type="project" value="UniProtKB-UniRule"/>
</dbReference>
<sequence length="450" mass="46316">MARLFGTDGVRGLANREVTASLALRLGTAAAHVVAEKGLFDGHRPRAIVGRDPRVSGQFLSAAVIAGLASAGVDTEDLGVIPTPAVAHLTGADDVDLAVMISASHNAMPDNGIKFFARGGVKLDDAIEDAIEAQLDAEWELPIGADVGHVSMNRGSAGDAYVEHLLGSIDSDLSGLRIAVDCANGAASDVGPAALRAAGADVVVINASPDGRNINEKCGSTHPEQLQAVTVASEADFGVAFDGDADRCLAVDHTGNLIDGDQIMGILAVAMNEADALADSTLVVTVMSNLGLTLAMREAGIEVVRTGVGDRYVLEKMRQGGYSLGGEQSGHIILAKHATTGDGVLTALHLAARAAQTGRTLASLASVMTRLPQVLVNVRGVDKARVTTDPTVTAAVESAEARLGGSGRVLLRPSGTEPLVRVMVEAATQDQADQEARQLSDVVSRELALD</sequence>
<dbReference type="Pfam" id="PF02878">
    <property type="entry name" value="PGM_PMM_I"/>
    <property type="match status" value="1"/>
</dbReference>